<gene>
    <name evidence="2" type="ORF">SFOMI_0594</name>
</gene>
<sequence length="39" mass="4058">MPQGWTIRPCGFPSHRSQNAADPSPGSAAAARPDGPRGR</sequence>
<organism evidence="2 3">
    <name type="scientific">Sphingobium fuliginis (strain ATCC 27551)</name>
    <dbReference type="NCBI Taxonomy" id="336203"/>
    <lineage>
        <taxon>Bacteria</taxon>
        <taxon>Pseudomonadati</taxon>
        <taxon>Pseudomonadota</taxon>
        <taxon>Alphaproteobacteria</taxon>
        <taxon>Sphingomonadales</taxon>
        <taxon>Sphingomonadaceae</taxon>
        <taxon>Sphingobium</taxon>
    </lineage>
</organism>
<evidence type="ECO:0000313" key="3">
    <source>
        <dbReference type="Proteomes" id="UP000221538"/>
    </source>
</evidence>
<feature type="compositionally biased region" description="Low complexity" evidence="1">
    <location>
        <begin position="20"/>
        <end position="33"/>
    </location>
</feature>
<reference evidence="2 3" key="2">
    <citation type="journal article" date="2013" name="Environ. Sci. Technol.">
        <title>The 4-tert-butylphenol-utilizing bacterium Sphingobium fuliginis OMI can degrade bisphenols via phenolic ring hydroxylation and meta-cleavage pathway.</title>
        <authorList>
            <person name="Ogata Y."/>
            <person name="Goda S."/>
            <person name="Toyama T."/>
            <person name="Sei K."/>
            <person name="Ike M."/>
        </authorList>
    </citation>
    <scope>NUCLEOTIDE SEQUENCE [LARGE SCALE GENOMIC DNA]</scope>
    <source>
        <strain evidence="2 3">OMI</strain>
    </source>
</reference>
<feature type="region of interest" description="Disordered" evidence="1">
    <location>
        <begin position="1"/>
        <end position="39"/>
    </location>
</feature>
<proteinExistence type="predicted"/>
<accession>A0A292YYV6</accession>
<evidence type="ECO:0000313" key="2">
    <source>
        <dbReference type="EMBL" id="GAY20072.1"/>
    </source>
</evidence>
<protein>
    <submittedName>
        <fullName evidence="2">Uncharacterized protein</fullName>
    </submittedName>
</protein>
<comment type="caution">
    <text evidence="2">The sequence shown here is derived from an EMBL/GenBank/DDBJ whole genome shotgun (WGS) entry which is preliminary data.</text>
</comment>
<name>A0A292YYV6_SPHSA</name>
<evidence type="ECO:0000256" key="1">
    <source>
        <dbReference type="SAM" id="MobiDB-lite"/>
    </source>
</evidence>
<dbReference type="Proteomes" id="UP000221538">
    <property type="component" value="Unassembled WGS sequence"/>
</dbReference>
<dbReference type="EMBL" id="BEWI01000030">
    <property type="protein sequence ID" value="GAY20072.1"/>
    <property type="molecule type" value="Genomic_DNA"/>
</dbReference>
<dbReference type="AlphaFoldDB" id="A0A292YYV6"/>
<reference evidence="2 3" key="1">
    <citation type="journal article" date="2013" name="Biodegradation">
        <title>Occurrence of 4-tert-butylphenol (4-t-BP) biodegradation in an aquatic sample caused by the presence of Spirodela polyrrhiza and isolation of a 4-t-BP-utilizing bacterium.</title>
        <authorList>
            <person name="Ogata Y."/>
            <person name="Toyama T."/>
            <person name="Yu N."/>
            <person name="Wang X."/>
            <person name="Sei K."/>
            <person name="Ike M."/>
        </authorList>
    </citation>
    <scope>NUCLEOTIDE SEQUENCE [LARGE SCALE GENOMIC DNA]</scope>
    <source>
        <strain evidence="2 3">OMI</strain>
    </source>
</reference>